<feature type="transmembrane region" description="Helical" evidence="1">
    <location>
        <begin position="216"/>
        <end position="235"/>
    </location>
</feature>
<evidence type="ECO:0000313" key="3">
    <source>
        <dbReference type="EMBL" id="MCU6743075.1"/>
    </source>
</evidence>
<gene>
    <name evidence="3" type="ORF">OCV77_00905</name>
</gene>
<accession>A0ABT2SYP5</accession>
<dbReference type="InterPro" id="IPR001173">
    <property type="entry name" value="Glyco_trans_2-like"/>
</dbReference>
<protein>
    <submittedName>
        <fullName evidence="3">Glycosyltransferase family 2 protein</fullName>
    </submittedName>
</protein>
<dbReference type="CDD" id="cd04179">
    <property type="entry name" value="DPM_DPG-synthase_like"/>
    <property type="match status" value="1"/>
</dbReference>
<sequence>MCGDKKILLIIPAYNEEENIEKVVNNLIQNYPQYDYVVVNDGSRDHTEEICIRNHYNLISLPINLGIGGAVQTGYRYALQNHYDIAIQIDGDGQHDIAYVERLIMPILEEKADITIGSRFIEKEGFQSSATRRMGISFLSGWIHLLCFQKVRDVTSGFRAVDKEFIEVYAENYPSDYPEPEAIVAAIMHRGRIEEIPVVMKERMGGSSSINLRRSVYYMIKVTLAILVCRISFGIRRGKKQ</sequence>
<keyword evidence="1" id="KW-1133">Transmembrane helix</keyword>
<organism evidence="3 4">
    <name type="scientific">Suilimivivens aceti</name>
    <dbReference type="NCBI Taxonomy" id="2981774"/>
    <lineage>
        <taxon>Bacteria</taxon>
        <taxon>Bacillati</taxon>
        <taxon>Bacillota</taxon>
        <taxon>Clostridia</taxon>
        <taxon>Lachnospirales</taxon>
        <taxon>Lachnospiraceae</taxon>
        <taxon>Suilimivivens</taxon>
    </lineage>
</organism>
<dbReference type="PANTHER" id="PTHR48090">
    <property type="entry name" value="UNDECAPRENYL-PHOSPHATE 4-DEOXY-4-FORMAMIDO-L-ARABINOSE TRANSFERASE-RELATED"/>
    <property type="match status" value="1"/>
</dbReference>
<evidence type="ECO:0000259" key="2">
    <source>
        <dbReference type="Pfam" id="PF00535"/>
    </source>
</evidence>
<dbReference type="Pfam" id="PF00535">
    <property type="entry name" value="Glycos_transf_2"/>
    <property type="match status" value="1"/>
</dbReference>
<proteinExistence type="predicted"/>
<evidence type="ECO:0000313" key="4">
    <source>
        <dbReference type="Proteomes" id="UP001652432"/>
    </source>
</evidence>
<dbReference type="RefSeq" id="WP_262572459.1">
    <property type="nucleotide sequence ID" value="NZ_JAOQKJ010000001.1"/>
</dbReference>
<name>A0ABT2SYP5_9FIRM</name>
<keyword evidence="1" id="KW-0472">Membrane</keyword>
<dbReference type="Proteomes" id="UP001652432">
    <property type="component" value="Unassembled WGS sequence"/>
</dbReference>
<reference evidence="3 4" key="1">
    <citation type="journal article" date="2021" name="ISME Commun">
        <title>Automated analysis of genomic sequences facilitates high-throughput and comprehensive description of bacteria.</title>
        <authorList>
            <person name="Hitch T.C.A."/>
        </authorList>
    </citation>
    <scope>NUCLEOTIDE SEQUENCE [LARGE SCALE GENOMIC DNA]</scope>
    <source>
        <strain evidence="3 4">Sanger_18</strain>
    </source>
</reference>
<keyword evidence="4" id="KW-1185">Reference proteome</keyword>
<dbReference type="Gene3D" id="3.90.550.10">
    <property type="entry name" value="Spore Coat Polysaccharide Biosynthesis Protein SpsA, Chain A"/>
    <property type="match status" value="1"/>
</dbReference>
<dbReference type="InterPro" id="IPR050256">
    <property type="entry name" value="Glycosyltransferase_2"/>
</dbReference>
<dbReference type="PANTHER" id="PTHR48090:SF7">
    <property type="entry name" value="RFBJ PROTEIN"/>
    <property type="match status" value="1"/>
</dbReference>
<evidence type="ECO:0000256" key="1">
    <source>
        <dbReference type="SAM" id="Phobius"/>
    </source>
</evidence>
<keyword evidence="1" id="KW-0812">Transmembrane</keyword>
<feature type="domain" description="Glycosyltransferase 2-like" evidence="2">
    <location>
        <begin position="9"/>
        <end position="134"/>
    </location>
</feature>
<dbReference type="EMBL" id="JAOQKJ010000001">
    <property type="protein sequence ID" value="MCU6743075.1"/>
    <property type="molecule type" value="Genomic_DNA"/>
</dbReference>
<comment type="caution">
    <text evidence="3">The sequence shown here is derived from an EMBL/GenBank/DDBJ whole genome shotgun (WGS) entry which is preliminary data.</text>
</comment>
<dbReference type="InterPro" id="IPR029044">
    <property type="entry name" value="Nucleotide-diphossugar_trans"/>
</dbReference>
<dbReference type="SUPFAM" id="SSF53448">
    <property type="entry name" value="Nucleotide-diphospho-sugar transferases"/>
    <property type="match status" value="1"/>
</dbReference>